<dbReference type="Pfam" id="PF00359">
    <property type="entry name" value="PTS_EIIA_2"/>
    <property type="match status" value="1"/>
</dbReference>
<dbReference type="eggNOG" id="COG1762">
    <property type="taxonomic scope" value="Bacteria"/>
</dbReference>
<dbReference type="PANTHER" id="PTHR36203:SF4">
    <property type="entry name" value="MANNITOL-SPECIFIC CRYPTIC PHOSPHOTRANSFERASE ENZYME IIA COMPONENT"/>
    <property type="match status" value="1"/>
</dbReference>
<dbReference type="AlphaFoldDB" id="H3RH63"/>
<dbReference type="PANTHER" id="PTHR36203">
    <property type="entry name" value="ASCORBATE-SPECIFIC PTS SYSTEM EIIA COMPONENT"/>
    <property type="match status" value="1"/>
</dbReference>
<protein>
    <submittedName>
        <fullName evidence="8">Putative PTS system IIA component</fullName>
    </submittedName>
</protein>
<gene>
    <name evidence="8" type="ORF">CKS_1423</name>
</gene>
<dbReference type="InterPro" id="IPR051351">
    <property type="entry name" value="Ascorbate-PTS_EIIA_comp"/>
</dbReference>
<proteinExistence type="predicted"/>
<evidence type="ECO:0000259" key="7">
    <source>
        <dbReference type="PROSITE" id="PS51094"/>
    </source>
</evidence>
<keyword evidence="5" id="KW-0598">Phosphotransferase system</keyword>
<accession>H3RH63</accession>
<keyword evidence="3" id="KW-0963">Cytoplasm</keyword>
<dbReference type="InterPro" id="IPR016152">
    <property type="entry name" value="PTrfase/Anion_transptr"/>
</dbReference>
<dbReference type="CDD" id="cd00211">
    <property type="entry name" value="PTS_IIA_fru"/>
    <property type="match status" value="1"/>
</dbReference>
<dbReference type="GO" id="GO:0005737">
    <property type="term" value="C:cytoplasm"/>
    <property type="evidence" value="ECO:0007669"/>
    <property type="project" value="UniProtKB-SubCell"/>
</dbReference>
<evidence type="ECO:0000256" key="1">
    <source>
        <dbReference type="ARBA" id="ARBA00004496"/>
    </source>
</evidence>
<dbReference type="Proteomes" id="UP000005050">
    <property type="component" value="Unassembled WGS sequence"/>
</dbReference>
<dbReference type="Gene3D" id="3.40.930.10">
    <property type="entry name" value="Mannitol-specific EII, Chain A"/>
    <property type="match status" value="1"/>
</dbReference>
<keyword evidence="4" id="KW-0808">Transferase</keyword>
<dbReference type="PROSITE" id="PS51094">
    <property type="entry name" value="PTS_EIIA_TYPE_2"/>
    <property type="match status" value="1"/>
</dbReference>
<name>H3RH63_PANSE</name>
<dbReference type="PROSITE" id="PS00372">
    <property type="entry name" value="PTS_EIIA_TYPE_2_HIS"/>
    <property type="match status" value="1"/>
</dbReference>
<reference evidence="8 9" key="1">
    <citation type="journal article" date="2012" name="Mol. Microbiol.">
        <title>The genetic and structural basis of two distinct terminal side branch residues in stewartan and amylovoran exopolysaccharides and their potential role in host adaptation.</title>
        <authorList>
            <person name="Wang X."/>
            <person name="Yang F."/>
            <person name="von Bodman S.B."/>
        </authorList>
    </citation>
    <scope>NUCLEOTIDE SEQUENCE [LARGE SCALE GENOMIC DNA]</scope>
    <source>
        <strain evidence="8 9">DC283</strain>
    </source>
</reference>
<evidence type="ECO:0000256" key="4">
    <source>
        <dbReference type="ARBA" id="ARBA00022679"/>
    </source>
</evidence>
<organism evidence="8 9">
    <name type="scientific">Pantoea stewartii subsp. stewartii DC283</name>
    <dbReference type="NCBI Taxonomy" id="660596"/>
    <lineage>
        <taxon>Bacteria</taxon>
        <taxon>Pseudomonadati</taxon>
        <taxon>Pseudomonadota</taxon>
        <taxon>Gammaproteobacteria</taxon>
        <taxon>Enterobacterales</taxon>
        <taxon>Erwiniaceae</taxon>
        <taxon>Pantoea</taxon>
    </lineage>
</organism>
<feature type="domain" description="PTS EIIA type-2" evidence="7">
    <location>
        <begin position="6"/>
        <end position="149"/>
    </location>
</feature>
<keyword evidence="6" id="KW-0418">Kinase</keyword>
<dbReference type="GO" id="GO:0016301">
    <property type="term" value="F:kinase activity"/>
    <property type="evidence" value="ECO:0007669"/>
    <property type="project" value="UniProtKB-KW"/>
</dbReference>
<comment type="subcellular location">
    <subcellularLocation>
        <location evidence="1">Cytoplasm</location>
    </subcellularLocation>
</comment>
<sequence>MANLTQWLNAEKIQYIERVSDWKEAIQVTGNPLCREGAISQDYIDTIVRLKEETGPYFVIAPRIAMPHARPEQGAKKLGLSVVKLATPVNFDADENDPVDILFMFSAPDSNSHIEMISQLAEVLTTRTSCNAFITHKASRNCARFCWQTTLSVNNFK</sequence>
<comment type="caution">
    <text evidence="8">The sequence shown here is derived from an EMBL/GenBank/DDBJ whole genome shotgun (WGS) entry which is preliminary data.</text>
</comment>
<evidence type="ECO:0000256" key="2">
    <source>
        <dbReference type="ARBA" id="ARBA00022448"/>
    </source>
</evidence>
<evidence type="ECO:0000256" key="6">
    <source>
        <dbReference type="ARBA" id="ARBA00022777"/>
    </source>
</evidence>
<evidence type="ECO:0000313" key="8">
    <source>
        <dbReference type="EMBL" id="EHT99403.1"/>
    </source>
</evidence>
<dbReference type="GO" id="GO:0009401">
    <property type="term" value="P:phosphoenolpyruvate-dependent sugar phosphotransferase system"/>
    <property type="evidence" value="ECO:0007669"/>
    <property type="project" value="UniProtKB-KW"/>
</dbReference>
<evidence type="ECO:0000313" key="9">
    <source>
        <dbReference type="Proteomes" id="UP000005050"/>
    </source>
</evidence>
<dbReference type="EMBL" id="AHIE01000027">
    <property type="protein sequence ID" value="EHT99403.1"/>
    <property type="molecule type" value="Genomic_DNA"/>
</dbReference>
<dbReference type="InterPro" id="IPR002178">
    <property type="entry name" value="PTS_EIIA_type-2_dom"/>
</dbReference>
<dbReference type="SUPFAM" id="SSF55804">
    <property type="entry name" value="Phoshotransferase/anion transport protein"/>
    <property type="match status" value="1"/>
</dbReference>
<keyword evidence="2" id="KW-0813">Transport</keyword>
<evidence type="ECO:0000256" key="3">
    <source>
        <dbReference type="ARBA" id="ARBA00022490"/>
    </source>
</evidence>
<dbReference type="PATRIC" id="fig|660596.6.peg.3577"/>
<evidence type="ECO:0000256" key="5">
    <source>
        <dbReference type="ARBA" id="ARBA00022683"/>
    </source>
</evidence>